<protein>
    <submittedName>
        <fullName evidence="1">11889_t:CDS:1</fullName>
    </submittedName>
</protein>
<comment type="caution">
    <text evidence="1">The sequence shown here is derived from an EMBL/GenBank/DDBJ whole genome shotgun (WGS) entry which is preliminary data.</text>
</comment>
<name>A0ACA9RN35_9GLOM</name>
<sequence length="58" mass="6735">EEENIVDIDEELKIIIIANGDHYWDASLDCSLIAMLLDPRCKSMKKLDSWERDKAIDL</sequence>
<reference evidence="1" key="1">
    <citation type="submission" date="2021-06" db="EMBL/GenBank/DDBJ databases">
        <authorList>
            <person name="Kallberg Y."/>
            <person name="Tangrot J."/>
            <person name="Rosling A."/>
        </authorList>
    </citation>
    <scope>NUCLEOTIDE SEQUENCE</scope>
    <source>
        <strain evidence="1">MA461A</strain>
    </source>
</reference>
<dbReference type="Proteomes" id="UP000789920">
    <property type="component" value="Unassembled WGS sequence"/>
</dbReference>
<feature type="non-terminal residue" evidence="1">
    <location>
        <position position="58"/>
    </location>
</feature>
<dbReference type="EMBL" id="CAJVQC010060320">
    <property type="protein sequence ID" value="CAG8800637.1"/>
    <property type="molecule type" value="Genomic_DNA"/>
</dbReference>
<accession>A0ACA9RN35</accession>
<gene>
    <name evidence="1" type="ORF">RPERSI_LOCUS20966</name>
</gene>
<keyword evidence="2" id="KW-1185">Reference proteome</keyword>
<proteinExistence type="predicted"/>
<organism evidence="1 2">
    <name type="scientific">Racocetra persica</name>
    <dbReference type="NCBI Taxonomy" id="160502"/>
    <lineage>
        <taxon>Eukaryota</taxon>
        <taxon>Fungi</taxon>
        <taxon>Fungi incertae sedis</taxon>
        <taxon>Mucoromycota</taxon>
        <taxon>Glomeromycotina</taxon>
        <taxon>Glomeromycetes</taxon>
        <taxon>Diversisporales</taxon>
        <taxon>Gigasporaceae</taxon>
        <taxon>Racocetra</taxon>
    </lineage>
</organism>
<evidence type="ECO:0000313" key="2">
    <source>
        <dbReference type="Proteomes" id="UP000789920"/>
    </source>
</evidence>
<evidence type="ECO:0000313" key="1">
    <source>
        <dbReference type="EMBL" id="CAG8800637.1"/>
    </source>
</evidence>
<feature type="non-terminal residue" evidence="1">
    <location>
        <position position="1"/>
    </location>
</feature>